<feature type="chain" id="PRO_5046323023" evidence="1">
    <location>
        <begin position="23"/>
        <end position="138"/>
    </location>
</feature>
<feature type="signal peptide" evidence="1">
    <location>
        <begin position="1"/>
        <end position="22"/>
    </location>
</feature>
<dbReference type="InterPro" id="IPR047142">
    <property type="entry name" value="OryJ/VirC-like"/>
</dbReference>
<gene>
    <name evidence="3" type="ORF">ACFSRZ_00195</name>
</gene>
<evidence type="ECO:0000259" key="2">
    <source>
        <dbReference type="Pfam" id="PF07883"/>
    </source>
</evidence>
<dbReference type="PANTHER" id="PTHR36156:SF2">
    <property type="entry name" value="CUPIN TYPE-2 DOMAIN-CONTAINING PROTEIN"/>
    <property type="match status" value="1"/>
</dbReference>
<dbReference type="InterPro" id="IPR014710">
    <property type="entry name" value="RmlC-like_jellyroll"/>
</dbReference>
<comment type="caution">
    <text evidence="3">The sequence shown here is derived from an EMBL/GenBank/DDBJ whole genome shotgun (WGS) entry which is preliminary data.</text>
</comment>
<protein>
    <submittedName>
        <fullName evidence="3">Cupin domain-containing protein</fullName>
    </submittedName>
</protein>
<organism evidence="3 4">
    <name type="scientific">Pseudotenacibaculum haliotis</name>
    <dbReference type="NCBI Taxonomy" id="1862138"/>
    <lineage>
        <taxon>Bacteria</taxon>
        <taxon>Pseudomonadati</taxon>
        <taxon>Bacteroidota</taxon>
        <taxon>Flavobacteriia</taxon>
        <taxon>Flavobacteriales</taxon>
        <taxon>Flavobacteriaceae</taxon>
        <taxon>Pseudotenacibaculum</taxon>
    </lineage>
</organism>
<keyword evidence="4" id="KW-1185">Reference proteome</keyword>
<dbReference type="InterPro" id="IPR011051">
    <property type="entry name" value="RmlC_Cupin_sf"/>
</dbReference>
<dbReference type="RefSeq" id="WP_379664491.1">
    <property type="nucleotide sequence ID" value="NZ_JBHULH010000001.1"/>
</dbReference>
<feature type="domain" description="Cupin type-2" evidence="2">
    <location>
        <begin position="57"/>
        <end position="125"/>
    </location>
</feature>
<evidence type="ECO:0000313" key="4">
    <source>
        <dbReference type="Proteomes" id="UP001597508"/>
    </source>
</evidence>
<sequence length="138" mass="15004">MIKKASLLFIASLLFFSCQEKAPQKIESTVLLETTKSWNGNPLPELKGQTKVTISKVIIPAGASLPWHSHPVITTGVLTKGELTITDKDGNQKTIKAGDVLVEISNERHYGKNTGKSTAEILVFYVGEKDKAVTQIAL</sequence>
<evidence type="ECO:0000256" key="1">
    <source>
        <dbReference type="SAM" id="SignalP"/>
    </source>
</evidence>
<reference evidence="4" key="1">
    <citation type="journal article" date="2019" name="Int. J. Syst. Evol. Microbiol.">
        <title>The Global Catalogue of Microorganisms (GCM) 10K type strain sequencing project: providing services to taxonomists for standard genome sequencing and annotation.</title>
        <authorList>
            <consortium name="The Broad Institute Genomics Platform"/>
            <consortium name="The Broad Institute Genome Sequencing Center for Infectious Disease"/>
            <person name="Wu L."/>
            <person name="Ma J."/>
        </authorList>
    </citation>
    <scope>NUCLEOTIDE SEQUENCE [LARGE SCALE GENOMIC DNA]</scope>
    <source>
        <strain evidence="4">KCTC 52127</strain>
    </source>
</reference>
<keyword evidence="1" id="KW-0732">Signal</keyword>
<dbReference type="InterPro" id="IPR013096">
    <property type="entry name" value="Cupin_2"/>
</dbReference>
<accession>A0ABW5LM80</accession>
<dbReference type="SUPFAM" id="SSF51182">
    <property type="entry name" value="RmlC-like cupins"/>
    <property type="match status" value="1"/>
</dbReference>
<dbReference type="PANTHER" id="PTHR36156">
    <property type="entry name" value="SLR2101 PROTEIN"/>
    <property type="match status" value="1"/>
</dbReference>
<dbReference type="Gene3D" id="2.60.120.10">
    <property type="entry name" value="Jelly Rolls"/>
    <property type="match status" value="1"/>
</dbReference>
<evidence type="ECO:0000313" key="3">
    <source>
        <dbReference type="EMBL" id="MFD2565765.1"/>
    </source>
</evidence>
<dbReference type="CDD" id="cd02236">
    <property type="entry name" value="cupin_CV2614-like"/>
    <property type="match status" value="1"/>
</dbReference>
<dbReference type="Pfam" id="PF07883">
    <property type="entry name" value="Cupin_2"/>
    <property type="match status" value="1"/>
</dbReference>
<proteinExistence type="predicted"/>
<dbReference type="EMBL" id="JBHULH010000001">
    <property type="protein sequence ID" value="MFD2565765.1"/>
    <property type="molecule type" value="Genomic_DNA"/>
</dbReference>
<name>A0ABW5LM80_9FLAO</name>
<dbReference type="Proteomes" id="UP001597508">
    <property type="component" value="Unassembled WGS sequence"/>
</dbReference>
<dbReference type="PROSITE" id="PS51257">
    <property type="entry name" value="PROKAR_LIPOPROTEIN"/>
    <property type="match status" value="1"/>
</dbReference>